<dbReference type="InterPro" id="IPR037224">
    <property type="entry name" value="PapC_N_sf"/>
</dbReference>
<reference evidence="10 11" key="1">
    <citation type="journal article" date="2011" name="J. Bacteriol.">
        <title>Complete genome sequence of Burkholderia gladioli BSR3.</title>
        <authorList>
            <person name="Seo Y.S."/>
            <person name="Lim J."/>
            <person name="Choi B.S."/>
            <person name="Kim H."/>
            <person name="Goo E."/>
            <person name="Lee B."/>
            <person name="Lim J.S."/>
            <person name="Choi I.Y."/>
            <person name="Moon J.S."/>
            <person name="Kim J."/>
            <person name="Hwang I."/>
        </authorList>
    </citation>
    <scope>NUCLEOTIDE SEQUENCE [LARGE SCALE GENOMIC DNA]</scope>
    <source>
        <strain evidence="11">BSR3</strain>
    </source>
</reference>
<dbReference type="InterPro" id="IPR025885">
    <property type="entry name" value="PapC_N"/>
</dbReference>
<dbReference type="AlphaFoldDB" id="F2LRQ0"/>
<organism evidence="10 11">
    <name type="scientific">Burkholderia gladioli (strain BSR3)</name>
    <dbReference type="NCBI Taxonomy" id="999541"/>
    <lineage>
        <taxon>Bacteria</taxon>
        <taxon>Pseudomonadati</taxon>
        <taxon>Pseudomonadota</taxon>
        <taxon>Betaproteobacteria</taxon>
        <taxon>Burkholderiales</taxon>
        <taxon>Burkholderiaceae</taxon>
        <taxon>Burkholderia</taxon>
    </lineage>
</organism>
<comment type="subcellular location">
    <subcellularLocation>
        <location evidence="1">Cell outer membrane</location>
        <topology evidence="1">Multi-pass membrane protein</topology>
    </subcellularLocation>
</comment>
<proteinExistence type="inferred from homology"/>
<keyword evidence="4" id="KW-1134">Transmembrane beta strand</keyword>
<evidence type="ECO:0000256" key="3">
    <source>
        <dbReference type="ARBA" id="ARBA00022448"/>
    </source>
</evidence>
<keyword evidence="7" id="KW-0472">Membrane</keyword>
<keyword evidence="5" id="KW-0812">Transmembrane</keyword>
<dbReference type="Gene3D" id="2.60.40.2610">
    <property type="entry name" value="Outer membrane usher protein FimD, plug domain"/>
    <property type="match status" value="1"/>
</dbReference>
<keyword evidence="6" id="KW-0732">Signal</keyword>
<dbReference type="InterPro" id="IPR042186">
    <property type="entry name" value="FimD_plug_dom"/>
</dbReference>
<dbReference type="GO" id="GO:0009279">
    <property type="term" value="C:cell outer membrane"/>
    <property type="evidence" value="ECO:0007669"/>
    <property type="project" value="UniProtKB-SubCell"/>
</dbReference>
<dbReference type="GO" id="GO:0009297">
    <property type="term" value="P:pilus assembly"/>
    <property type="evidence" value="ECO:0007669"/>
    <property type="project" value="InterPro"/>
</dbReference>
<sequence length="841" mass="90652">MTLLQLQPGRPIGVPRPKLHSVAAAAALACLFLDNGAIASPALNEFRYDRKALEALGVDSAHADDLLEQVARTTGVQQVGVYLNGKYLGVKEVDFNENGEACLSTELLDTFGVKQELVALDDDGGCLNVAAMPGMQLRYEKKSNALTISLGDYYLNDTSVYKNVQVGGYGTFFNYNIGTNYSTSNGSSGSSMTALMSWGANLDSYLLRTDFAYSRFGSSSGFNYARSSLNGAYAETDIADAYRVRTGYMAVGNSMFGAGQIYGFTASNNVGLQSGGATVDINGSAIDFAQIEVLQHGRVVFSRPVPAGQFAFEAVPLQTGYADAEVLVRTTNGGVQRFTVPKAAFKVSREASSNFSVFAGQIDASRSLGNGPVLGGEYRLPFNNDVQPYFGALLASRYTGIGAGVSYNWIPAGVNGSTSVTLARSGRRGDVGTKFNTTLSARLRAFNPYFSVDWQSRKYRDLGMSQLDLRTWTGSQVVPRYTVAAGVSVPVVSRLNLGLSAARYTHYNERANNTLTLNSSYAASRFTLGGSLSYGWTSNESASGPRRSWRETRRRGNLSAYLNLTIPFEINGKSGSLTSYVYTSPKQARLGSSVSQNLTDNLKLSAGMERSEYAGSAINRHYGQAYWRTPYANTNWYYSGTSQGSHSYAANFIGSAAAAKGNIVFSSEPVRDSFAILDTGIRSYVDVNTPTARVTTNRDGLTVVPQLFEGKPNITAIVTKTLPNGAYVKNPRQEISIKHGAVGKVEFASDDDRQYLFRLTSGSSRFPMGTLVTDGNADMLGYTVDENVLMLNEKGVARLAEGGARLTDSGKNACLIDKQALDLRHATDLIDISVYCGDKHD</sequence>
<evidence type="ECO:0000256" key="7">
    <source>
        <dbReference type="ARBA" id="ARBA00023136"/>
    </source>
</evidence>
<gene>
    <name evidence="10" type="ordered locus">bgla_1p1500</name>
</gene>
<keyword evidence="3" id="KW-0813">Transport</keyword>
<evidence type="ECO:0000313" key="11">
    <source>
        <dbReference type="Proteomes" id="UP000008316"/>
    </source>
</evidence>
<evidence type="ECO:0000259" key="9">
    <source>
        <dbReference type="Pfam" id="PF13954"/>
    </source>
</evidence>
<dbReference type="EMBL" id="CP002601">
    <property type="protein sequence ID" value="AEA65544.1"/>
    <property type="molecule type" value="Genomic_DNA"/>
</dbReference>
<evidence type="ECO:0000256" key="6">
    <source>
        <dbReference type="ARBA" id="ARBA00022729"/>
    </source>
</evidence>
<accession>F2LRQ0</accession>
<dbReference type="KEGG" id="bgd:bgla_1p1500"/>
<dbReference type="Proteomes" id="UP000008316">
    <property type="component" value="Plasmid bgla_1p"/>
</dbReference>
<evidence type="ECO:0000256" key="4">
    <source>
        <dbReference type="ARBA" id="ARBA00022452"/>
    </source>
</evidence>
<evidence type="ECO:0000313" key="10">
    <source>
        <dbReference type="EMBL" id="AEA65544.1"/>
    </source>
</evidence>
<protein>
    <recommendedName>
        <fullName evidence="9">PapC N-terminal domain-containing protein</fullName>
    </recommendedName>
</protein>
<dbReference type="HOGENOM" id="CLU_338244_0_0_4"/>
<evidence type="ECO:0000256" key="8">
    <source>
        <dbReference type="ARBA" id="ARBA00023237"/>
    </source>
</evidence>
<geneLocation type="plasmid" evidence="10 11">
    <name>bgla_1p</name>
</geneLocation>
<dbReference type="GO" id="GO:0015473">
    <property type="term" value="F:fimbrial usher porin activity"/>
    <property type="evidence" value="ECO:0007669"/>
    <property type="project" value="InterPro"/>
</dbReference>
<feature type="domain" description="PapC N-terminal" evidence="9">
    <location>
        <begin position="70"/>
        <end position="176"/>
    </location>
</feature>
<dbReference type="InterPro" id="IPR000015">
    <property type="entry name" value="Fimb_usher"/>
</dbReference>
<dbReference type="Pfam" id="PF00577">
    <property type="entry name" value="Usher"/>
    <property type="match status" value="1"/>
</dbReference>
<dbReference type="Gene3D" id="2.60.40.3110">
    <property type="match status" value="1"/>
</dbReference>
<keyword evidence="11" id="KW-1185">Reference proteome</keyword>
<keyword evidence="8" id="KW-0998">Cell outer membrane</keyword>
<evidence type="ECO:0000256" key="5">
    <source>
        <dbReference type="ARBA" id="ARBA00022692"/>
    </source>
</evidence>
<keyword evidence="10" id="KW-0614">Plasmid</keyword>
<evidence type="ECO:0000256" key="1">
    <source>
        <dbReference type="ARBA" id="ARBA00004571"/>
    </source>
</evidence>
<dbReference type="PANTHER" id="PTHR30451">
    <property type="entry name" value="OUTER MEMBRANE USHER PROTEIN"/>
    <property type="match status" value="1"/>
</dbReference>
<evidence type="ECO:0000256" key="2">
    <source>
        <dbReference type="ARBA" id="ARBA00008064"/>
    </source>
</evidence>
<dbReference type="PANTHER" id="PTHR30451:SF8">
    <property type="entry name" value="FIMBRIAL USHER PROTEIN"/>
    <property type="match status" value="1"/>
</dbReference>
<dbReference type="SUPFAM" id="SSF141729">
    <property type="entry name" value="FimD N-terminal domain-like"/>
    <property type="match status" value="1"/>
</dbReference>
<comment type="similarity">
    <text evidence="2">Belongs to the fimbrial export usher family.</text>
</comment>
<name>F2LRQ0_BURGS</name>
<dbReference type="Pfam" id="PF13954">
    <property type="entry name" value="PapC_N"/>
    <property type="match status" value="1"/>
</dbReference>
<dbReference type="Gene3D" id="3.10.20.410">
    <property type="match status" value="1"/>
</dbReference>